<feature type="transmembrane region" description="Helical" evidence="6">
    <location>
        <begin position="151"/>
        <end position="168"/>
    </location>
</feature>
<feature type="transmembrane region" description="Helical" evidence="6">
    <location>
        <begin position="38"/>
        <end position="60"/>
    </location>
</feature>
<feature type="transmembrane region" description="Helical" evidence="6">
    <location>
        <begin position="242"/>
        <end position="262"/>
    </location>
</feature>
<dbReference type="Proteomes" id="UP000503482">
    <property type="component" value="Chromosome"/>
</dbReference>
<evidence type="ECO:0000256" key="4">
    <source>
        <dbReference type="ARBA" id="ARBA00022989"/>
    </source>
</evidence>
<feature type="transmembrane region" description="Helical" evidence="6">
    <location>
        <begin position="123"/>
        <end position="145"/>
    </location>
</feature>
<feature type="transmembrane region" description="Helical" evidence="6">
    <location>
        <begin position="268"/>
        <end position="287"/>
    </location>
</feature>
<evidence type="ECO:0000313" key="9">
    <source>
        <dbReference type="Proteomes" id="UP000503482"/>
    </source>
</evidence>
<evidence type="ECO:0000256" key="1">
    <source>
        <dbReference type="ARBA" id="ARBA00004651"/>
    </source>
</evidence>
<protein>
    <submittedName>
        <fullName evidence="8">EamA/RhaT family transporter, type 5</fullName>
    </submittedName>
</protein>
<evidence type="ECO:0000313" key="8">
    <source>
        <dbReference type="EMBL" id="QKF68183.1"/>
    </source>
</evidence>
<name>A0AAE7E4C8_9BACT</name>
<sequence>MKSKLYELRADLLLLSVAIAWGVTFLMVQDAINTTPVYAFLFFRFAIASILMFFIAFKFLNQINKKTIFYGIILGIFLFSAFATQTFGLSYTKSSIVAFITGLNVICVPFLAYFIFKDHIKRNVLIATFIAVIGLYLLTMSGALTIGKGELLTLICAFLFALQIIYTGKFSKEVNVFLLVLFQLITVTVLSLGFSLLLDNVTFNLTYDYAFFKAVLITAIFATVYAFLIQTYMQQFTSATKTAIIFAMEPVSASIFAFLAVGELLTNIQISGAILIVLATIIAEVKFKSLSHIFNR</sequence>
<feature type="transmembrane region" description="Helical" evidence="6">
    <location>
        <begin position="96"/>
        <end position="116"/>
    </location>
</feature>
<evidence type="ECO:0000256" key="5">
    <source>
        <dbReference type="ARBA" id="ARBA00023136"/>
    </source>
</evidence>
<keyword evidence="2" id="KW-1003">Cell membrane</keyword>
<dbReference type="KEGG" id="avp:AVENP_2701"/>
<dbReference type="SUPFAM" id="SSF103481">
    <property type="entry name" value="Multidrug resistance efflux transporter EmrE"/>
    <property type="match status" value="2"/>
</dbReference>
<keyword evidence="9" id="KW-1185">Reference proteome</keyword>
<gene>
    <name evidence="8" type="ORF">AVENP_2701</name>
</gene>
<dbReference type="EMBL" id="CP053840">
    <property type="protein sequence ID" value="QKF68183.1"/>
    <property type="molecule type" value="Genomic_DNA"/>
</dbReference>
<dbReference type="GO" id="GO:0005886">
    <property type="term" value="C:plasma membrane"/>
    <property type="evidence" value="ECO:0007669"/>
    <property type="project" value="UniProtKB-SubCell"/>
</dbReference>
<keyword evidence="4 6" id="KW-1133">Transmembrane helix</keyword>
<dbReference type="AlphaFoldDB" id="A0AAE7E4C8"/>
<dbReference type="InterPro" id="IPR037185">
    <property type="entry name" value="EmrE-like"/>
</dbReference>
<feature type="domain" description="EamA" evidence="7">
    <location>
        <begin position="9"/>
        <end position="139"/>
    </location>
</feature>
<feature type="transmembrane region" description="Helical" evidence="6">
    <location>
        <begin position="67"/>
        <end position="84"/>
    </location>
</feature>
<keyword evidence="3 6" id="KW-0812">Transmembrane</keyword>
<dbReference type="InterPro" id="IPR000620">
    <property type="entry name" value="EamA_dom"/>
</dbReference>
<dbReference type="InterPro" id="IPR051258">
    <property type="entry name" value="Diverse_Substrate_Transporter"/>
</dbReference>
<accession>A0AAE7E4C8</accession>
<keyword evidence="5 6" id="KW-0472">Membrane</keyword>
<dbReference type="PANTHER" id="PTHR42920:SF5">
    <property type="entry name" value="EAMA DOMAIN-CONTAINING PROTEIN"/>
    <property type="match status" value="1"/>
</dbReference>
<feature type="transmembrane region" description="Helical" evidence="6">
    <location>
        <begin position="12"/>
        <end position="32"/>
    </location>
</feature>
<evidence type="ECO:0000256" key="2">
    <source>
        <dbReference type="ARBA" id="ARBA00022475"/>
    </source>
</evidence>
<comment type="subcellular location">
    <subcellularLocation>
        <location evidence="1">Cell membrane</location>
        <topology evidence="1">Multi-pass membrane protein</topology>
    </subcellularLocation>
</comment>
<evidence type="ECO:0000256" key="6">
    <source>
        <dbReference type="SAM" id="Phobius"/>
    </source>
</evidence>
<evidence type="ECO:0000256" key="3">
    <source>
        <dbReference type="ARBA" id="ARBA00022692"/>
    </source>
</evidence>
<dbReference type="RefSeq" id="WP_128359911.1">
    <property type="nucleotide sequence ID" value="NZ_CP053840.1"/>
</dbReference>
<evidence type="ECO:0000259" key="7">
    <source>
        <dbReference type="Pfam" id="PF00892"/>
    </source>
</evidence>
<feature type="transmembrane region" description="Helical" evidence="6">
    <location>
        <begin position="210"/>
        <end position="230"/>
    </location>
</feature>
<reference evidence="8 9" key="1">
    <citation type="submission" date="2020-05" db="EMBL/GenBank/DDBJ databases">
        <title>Complete genome sequencing of Campylobacter and Arcobacter type strains.</title>
        <authorList>
            <person name="Miller W.G."/>
            <person name="Yee E."/>
        </authorList>
    </citation>
    <scope>NUCLEOTIDE SEQUENCE [LARGE SCALE GENOMIC DNA]</scope>
    <source>
        <strain evidence="8 9">LMG 26156</strain>
    </source>
</reference>
<proteinExistence type="predicted"/>
<feature type="domain" description="EamA" evidence="7">
    <location>
        <begin position="148"/>
        <end position="282"/>
    </location>
</feature>
<feature type="transmembrane region" description="Helical" evidence="6">
    <location>
        <begin position="175"/>
        <end position="198"/>
    </location>
</feature>
<dbReference type="PANTHER" id="PTHR42920">
    <property type="entry name" value="OS03G0707200 PROTEIN-RELATED"/>
    <property type="match status" value="1"/>
</dbReference>
<organism evidence="8 9">
    <name type="scientific">Arcobacter venerupis</name>
    <dbReference type="NCBI Taxonomy" id="1054033"/>
    <lineage>
        <taxon>Bacteria</taxon>
        <taxon>Pseudomonadati</taxon>
        <taxon>Campylobacterota</taxon>
        <taxon>Epsilonproteobacteria</taxon>
        <taxon>Campylobacterales</taxon>
        <taxon>Arcobacteraceae</taxon>
        <taxon>Arcobacter</taxon>
    </lineage>
</organism>
<dbReference type="Pfam" id="PF00892">
    <property type="entry name" value="EamA"/>
    <property type="match status" value="2"/>
</dbReference>